<sequence>MRSSDLNTAIVYSAYGSRASYYDDWLDAFSNAPYFHARSFNIAVNESKKDLIQTIGEYDLIVLLHSVNADNLIYAREILPALQKRKGKLLSFVGNEISLPGAPMVPKIQYLKDAGADFIATQLLLETGQYLYSDTGAKILAVPHALNPDAFKPVIAQKDRTIDIGMRSFRYPATFIGDEDRNRLIDLFEANAFSPPLVTDISTSSRLDREGWAAFLNGCKATVSNEAGGHWIDKDDATMNAIKDWIKAKSGGASMTIASESPLRRLVHKLPWGVRQWLIKILSKGIIRHEALIGQDEDFVEVYERFFKNRPFPPKISGKCVSSRHFDAVGTQTCQIMMEGRYNDIFIADEHYIPLKEDLSNAQEAVDKLADMTFRTQLAERTYDFTMAEHTYTKRMDYIYKAIS</sequence>
<dbReference type="Pfam" id="PF13524">
    <property type="entry name" value="Glyco_trans_1_2"/>
    <property type="match status" value="1"/>
</dbReference>
<dbReference type="InterPro" id="IPR055259">
    <property type="entry name" value="YkvP/CgeB_Glyco_trans-like"/>
</dbReference>
<comment type="caution">
    <text evidence="2">The sequence shown here is derived from an EMBL/GenBank/DDBJ whole genome shotgun (WGS) entry which is preliminary data.</text>
</comment>
<gene>
    <name evidence="2" type="ORF">GCM10011332_21020</name>
</gene>
<evidence type="ECO:0000313" key="2">
    <source>
        <dbReference type="EMBL" id="GGF66711.1"/>
    </source>
</evidence>
<keyword evidence="3" id="KW-1185">Reference proteome</keyword>
<dbReference type="Proteomes" id="UP000632498">
    <property type="component" value="Unassembled WGS sequence"/>
</dbReference>
<name>A0A917FCP7_9PROT</name>
<reference evidence="2" key="1">
    <citation type="journal article" date="2014" name="Int. J. Syst. Evol. Microbiol.">
        <title>Complete genome sequence of Corynebacterium casei LMG S-19264T (=DSM 44701T), isolated from a smear-ripened cheese.</title>
        <authorList>
            <consortium name="US DOE Joint Genome Institute (JGI-PGF)"/>
            <person name="Walter F."/>
            <person name="Albersmeier A."/>
            <person name="Kalinowski J."/>
            <person name="Ruckert C."/>
        </authorList>
    </citation>
    <scope>NUCLEOTIDE SEQUENCE</scope>
    <source>
        <strain evidence="2">CGMCC 1.15254</strain>
    </source>
</reference>
<feature type="domain" description="Spore protein YkvP/CgeB glycosyl transferase-like" evidence="1">
    <location>
        <begin position="316"/>
        <end position="399"/>
    </location>
</feature>
<proteinExistence type="predicted"/>
<evidence type="ECO:0000259" key="1">
    <source>
        <dbReference type="Pfam" id="PF13524"/>
    </source>
</evidence>
<accession>A0A917FCP7</accession>
<evidence type="ECO:0000313" key="3">
    <source>
        <dbReference type="Proteomes" id="UP000632498"/>
    </source>
</evidence>
<protein>
    <recommendedName>
        <fullName evidence="1">Spore protein YkvP/CgeB glycosyl transferase-like domain-containing protein</fullName>
    </recommendedName>
</protein>
<dbReference type="AlphaFoldDB" id="A0A917FCP7"/>
<reference evidence="2" key="2">
    <citation type="submission" date="2020-09" db="EMBL/GenBank/DDBJ databases">
        <authorList>
            <person name="Sun Q."/>
            <person name="Zhou Y."/>
        </authorList>
    </citation>
    <scope>NUCLEOTIDE SEQUENCE</scope>
    <source>
        <strain evidence="2">CGMCC 1.15254</strain>
    </source>
</reference>
<organism evidence="2 3">
    <name type="scientific">Terasakiella brassicae</name>
    <dbReference type="NCBI Taxonomy" id="1634917"/>
    <lineage>
        <taxon>Bacteria</taxon>
        <taxon>Pseudomonadati</taxon>
        <taxon>Pseudomonadota</taxon>
        <taxon>Alphaproteobacteria</taxon>
        <taxon>Rhodospirillales</taxon>
        <taxon>Terasakiellaceae</taxon>
        <taxon>Terasakiella</taxon>
    </lineage>
</organism>
<dbReference type="RefSeq" id="WP_188664681.1">
    <property type="nucleotide sequence ID" value="NZ_BMHV01000014.1"/>
</dbReference>
<dbReference type="EMBL" id="BMHV01000014">
    <property type="protein sequence ID" value="GGF66711.1"/>
    <property type="molecule type" value="Genomic_DNA"/>
</dbReference>